<evidence type="ECO:0000259" key="5">
    <source>
        <dbReference type="Pfam" id="PF04542"/>
    </source>
</evidence>
<proteinExistence type="inferred from homology"/>
<dbReference type="Proteomes" id="UP001550378">
    <property type="component" value="Unassembled WGS sequence"/>
</dbReference>
<evidence type="ECO:0000256" key="2">
    <source>
        <dbReference type="ARBA" id="ARBA00023015"/>
    </source>
</evidence>
<dbReference type="InterPro" id="IPR007627">
    <property type="entry name" value="RNA_pol_sigma70_r2"/>
</dbReference>
<dbReference type="SUPFAM" id="SSF88946">
    <property type="entry name" value="Sigma2 domain of RNA polymerase sigma factors"/>
    <property type="match status" value="1"/>
</dbReference>
<dbReference type="Gene3D" id="1.10.1740.10">
    <property type="match status" value="1"/>
</dbReference>
<dbReference type="NCBIfam" id="TIGR02937">
    <property type="entry name" value="sigma70-ECF"/>
    <property type="match status" value="1"/>
</dbReference>
<keyword evidence="8" id="KW-1185">Reference proteome</keyword>
<dbReference type="Gene3D" id="1.10.10.10">
    <property type="entry name" value="Winged helix-like DNA-binding domain superfamily/Winged helix DNA-binding domain"/>
    <property type="match status" value="1"/>
</dbReference>
<keyword evidence="2" id="KW-0805">Transcription regulation</keyword>
<feature type="domain" description="RNA polymerase sigma-70 region 2" evidence="5">
    <location>
        <begin position="29"/>
        <end position="90"/>
    </location>
</feature>
<dbReference type="RefSeq" id="WP_359654273.1">
    <property type="nucleotide sequence ID" value="NZ_JBEXZP010000040.1"/>
</dbReference>
<evidence type="ECO:0000259" key="6">
    <source>
        <dbReference type="Pfam" id="PF08281"/>
    </source>
</evidence>
<dbReference type="InterPro" id="IPR039425">
    <property type="entry name" value="RNA_pol_sigma-70-like"/>
</dbReference>
<dbReference type="CDD" id="cd06171">
    <property type="entry name" value="Sigma70_r4"/>
    <property type="match status" value="1"/>
</dbReference>
<dbReference type="InterPro" id="IPR036388">
    <property type="entry name" value="WH-like_DNA-bd_sf"/>
</dbReference>
<dbReference type="Pfam" id="PF08281">
    <property type="entry name" value="Sigma70_r4_2"/>
    <property type="match status" value="1"/>
</dbReference>
<organism evidence="7 8">
    <name type="scientific">Streptomyces lavendulocolor</name>
    <dbReference type="NCBI Taxonomy" id="67316"/>
    <lineage>
        <taxon>Bacteria</taxon>
        <taxon>Bacillati</taxon>
        <taxon>Actinomycetota</taxon>
        <taxon>Actinomycetes</taxon>
        <taxon>Kitasatosporales</taxon>
        <taxon>Streptomycetaceae</taxon>
        <taxon>Streptomyces</taxon>
    </lineage>
</organism>
<dbReference type="InterPro" id="IPR014284">
    <property type="entry name" value="RNA_pol_sigma-70_dom"/>
</dbReference>
<dbReference type="InterPro" id="IPR013324">
    <property type="entry name" value="RNA_pol_sigma_r3/r4-like"/>
</dbReference>
<reference evidence="7 8" key="1">
    <citation type="submission" date="2024-06" db="EMBL/GenBank/DDBJ databases">
        <title>The Natural Products Discovery Center: Release of the First 8490 Sequenced Strains for Exploring Actinobacteria Biosynthetic Diversity.</title>
        <authorList>
            <person name="Kalkreuter E."/>
            <person name="Kautsar S.A."/>
            <person name="Yang D."/>
            <person name="Bader C.D."/>
            <person name="Teijaro C.N."/>
            <person name="Fluegel L."/>
            <person name="Davis C.M."/>
            <person name="Simpson J.R."/>
            <person name="Lauterbach L."/>
            <person name="Steele A.D."/>
            <person name="Gui C."/>
            <person name="Meng S."/>
            <person name="Li G."/>
            <person name="Viehrig K."/>
            <person name="Ye F."/>
            <person name="Su P."/>
            <person name="Kiefer A.F."/>
            <person name="Nichols A."/>
            <person name="Cepeda A.J."/>
            <person name="Yan W."/>
            <person name="Fan B."/>
            <person name="Jiang Y."/>
            <person name="Adhikari A."/>
            <person name="Zheng C.-J."/>
            <person name="Schuster L."/>
            <person name="Cowan T.M."/>
            <person name="Smanski M.J."/>
            <person name="Chevrette M.G."/>
            <person name="De Carvalho L.P.S."/>
            <person name="Shen B."/>
        </authorList>
    </citation>
    <scope>NUCLEOTIDE SEQUENCE [LARGE SCALE GENOMIC DNA]</scope>
    <source>
        <strain evidence="7 8">NPDC006337</strain>
    </source>
</reference>
<evidence type="ECO:0000313" key="8">
    <source>
        <dbReference type="Proteomes" id="UP001550378"/>
    </source>
</evidence>
<dbReference type="InterPro" id="IPR013249">
    <property type="entry name" value="RNA_pol_sigma70_r4_t2"/>
</dbReference>
<keyword evidence="3" id="KW-0731">Sigma factor</keyword>
<feature type="domain" description="RNA polymerase sigma factor 70 region 4 type 2" evidence="6">
    <location>
        <begin position="126"/>
        <end position="176"/>
    </location>
</feature>
<protein>
    <submittedName>
        <fullName evidence="7">RNA polymerase sigma factor</fullName>
    </submittedName>
</protein>
<evidence type="ECO:0000256" key="4">
    <source>
        <dbReference type="ARBA" id="ARBA00023163"/>
    </source>
</evidence>
<gene>
    <name evidence="7" type="ORF">ABZ508_13005</name>
</gene>
<keyword evidence="4" id="KW-0804">Transcription</keyword>
<comment type="similarity">
    <text evidence="1">Belongs to the sigma-70 factor family. ECF subfamily.</text>
</comment>
<dbReference type="PANTHER" id="PTHR43133:SF51">
    <property type="entry name" value="RNA POLYMERASE SIGMA FACTOR"/>
    <property type="match status" value="1"/>
</dbReference>
<evidence type="ECO:0000313" key="7">
    <source>
        <dbReference type="EMBL" id="MEU0708266.1"/>
    </source>
</evidence>
<evidence type="ECO:0000256" key="1">
    <source>
        <dbReference type="ARBA" id="ARBA00010641"/>
    </source>
</evidence>
<dbReference type="InterPro" id="IPR013325">
    <property type="entry name" value="RNA_pol_sigma_r2"/>
</dbReference>
<dbReference type="SUPFAM" id="SSF88659">
    <property type="entry name" value="Sigma3 and sigma4 domains of RNA polymerase sigma factors"/>
    <property type="match status" value="1"/>
</dbReference>
<comment type="caution">
    <text evidence="7">The sequence shown here is derived from an EMBL/GenBank/DDBJ whole genome shotgun (WGS) entry which is preliminary data.</text>
</comment>
<sequence>MADPTWPGEQLVLAAQRGDVDALTALVSGAHPNVQRFARSLCATPQDAEDAAQEALIILYRKIGMLRASGALASWMFRIVRNECLRRVRTMRHDPLPAPADDAARTAGEAVRSAEEEVFRRLEAGRVAAAVAALPGDQRRVLVMRDVQGYSGRMTADALGLSTAAMKSRLHRARAAVRSALNGTHHLDSGKDADGE</sequence>
<evidence type="ECO:0000256" key="3">
    <source>
        <dbReference type="ARBA" id="ARBA00023082"/>
    </source>
</evidence>
<dbReference type="PANTHER" id="PTHR43133">
    <property type="entry name" value="RNA POLYMERASE ECF-TYPE SIGMA FACTO"/>
    <property type="match status" value="1"/>
</dbReference>
<dbReference type="EMBL" id="JBEXZR010000009">
    <property type="protein sequence ID" value="MEU0708266.1"/>
    <property type="molecule type" value="Genomic_DNA"/>
</dbReference>
<name>A0ABV2W401_9ACTN</name>
<accession>A0ABV2W401</accession>
<dbReference type="Pfam" id="PF04542">
    <property type="entry name" value="Sigma70_r2"/>
    <property type="match status" value="1"/>
</dbReference>